<comment type="caution">
    <text evidence="2">The sequence shown here is derived from an EMBL/GenBank/DDBJ whole genome shotgun (WGS) entry which is preliminary data.</text>
</comment>
<feature type="compositionally biased region" description="Basic residues" evidence="1">
    <location>
        <begin position="309"/>
        <end position="320"/>
    </location>
</feature>
<name>A0AA87ZJ01_FICCA</name>
<evidence type="ECO:0000313" key="2">
    <source>
        <dbReference type="EMBL" id="GMN37904.1"/>
    </source>
</evidence>
<dbReference type="AlphaFoldDB" id="A0AA87ZJ01"/>
<evidence type="ECO:0000313" key="3">
    <source>
        <dbReference type="Proteomes" id="UP001187192"/>
    </source>
</evidence>
<protein>
    <submittedName>
        <fullName evidence="2">Uncharacterized protein</fullName>
    </submittedName>
</protein>
<dbReference type="Proteomes" id="UP001187192">
    <property type="component" value="Unassembled WGS sequence"/>
</dbReference>
<feature type="region of interest" description="Disordered" evidence="1">
    <location>
        <begin position="301"/>
        <end position="320"/>
    </location>
</feature>
<reference evidence="2" key="1">
    <citation type="submission" date="2023-07" db="EMBL/GenBank/DDBJ databases">
        <title>draft genome sequence of fig (Ficus carica).</title>
        <authorList>
            <person name="Takahashi T."/>
            <person name="Nishimura K."/>
        </authorList>
    </citation>
    <scope>NUCLEOTIDE SEQUENCE</scope>
</reference>
<sequence length="320" mass="34728">MNEANRRWGDVFIERDAYNSLQSMPNLPVIFDNKKRRGCAVLVLLKGWVGTVLESSVESWSLFVVLRFGCIRREGSWIPQELGCGAVGEGGRVGAWACFALRGWRVSLMHRRFFLLVAGLLSAMGKGFPSSPSFSFGVSVRAMEEMLGRLESFSIAEEENEVIGISDKVLAAGRRSSQFVESRTIDIVDSDIPDSRERDFLNTQLETLQVSEIVKLTSPVNETVRLGKSTCDENSMGNNSPKNVGSFGVVLKGGEIGGCGSGHGTSATPLVTNSSMHGIVHMEDVANGKLVFSAEVSETTKKGTGNWKRAARQKGKISSA</sequence>
<evidence type="ECO:0000256" key="1">
    <source>
        <dbReference type="SAM" id="MobiDB-lite"/>
    </source>
</evidence>
<gene>
    <name evidence="2" type="ORF">TIFTF001_007192</name>
</gene>
<dbReference type="EMBL" id="BTGU01000007">
    <property type="protein sequence ID" value="GMN37904.1"/>
    <property type="molecule type" value="Genomic_DNA"/>
</dbReference>
<keyword evidence="3" id="KW-1185">Reference proteome</keyword>
<accession>A0AA87ZJ01</accession>
<organism evidence="2 3">
    <name type="scientific">Ficus carica</name>
    <name type="common">Common fig</name>
    <dbReference type="NCBI Taxonomy" id="3494"/>
    <lineage>
        <taxon>Eukaryota</taxon>
        <taxon>Viridiplantae</taxon>
        <taxon>Streptophyta</taxon>
        <taxon>Embryophyta</taxon>
        <taxon>Tracheophyta</taxon>
        <taxon>Spermatophyta</taxon>
        <taxon>Magnoliopsida</taxon>
        <taxon>eudicotyledons</taxon>
        <taxon>Gunneridae</taxon>
        <taxon>Pentapetalae</taxon>
        <taxon>rosids</taxon>
        <taxon>fabids</taxon>
        <taxon>Rosales</taxon>
        <taxon>Moraceae</taxon>
        <taxon>Ficeae</taxon>
        <taxon>Ficus</taxon>
    </lineage>
</organism>
<proteinExistence type="predicted"/>